<sequence length="65" mass="7383">MLKPPDSSERLSNQENYWLEADVPGFLARDPTDQSGGHLFREGDRSRRTTVISVKETTEVRAGMF</sequence>
<evidence type="ECO:0000313" key="2">
    <source>
        <dbReference type="Proteomes" id="UP000076502"/>
    </source>
</evidence>
<accession>A0A154PDN3</accession>
<organism evidence="1 2">
    <name type="scientific">Dufourea novaeangliae</name>
    <name type="common">Sweat bee</name>
    <dbReference type="NCBI Taxonomy" id="178035"/>
    <lineage>
        <taxon>Eukaryota</taxon>
        <taxon>Metazoa</taxon>
        <taxon>Ecdysozoa</taxon>
        <taxon>Arthropoda</taxon>
        <taxon>Hexapoda</taxon>
        <taxon>Insecta</taxon>
        <taxon>Pterygota</taxon>
        <taxon>Neoptera</taxon>
        <taxon>Endopterygota</taxon>
        <taxon>Hymenoptera</taxon>
        <taxon>Apocrita</taxon>
        <taxon>Aculeata</taxon>
        <taxon>Apoidea</taxon>
        <taxon>Anthophila</taxon>
        <taxon>Halictidae</taxon>
        <taxon>Rophitinae</taxon>
        <taxon>Dufourea</taxon>
    </lineage>
</organism>
<evidence type="ECO:0000313" key="1">
    <source>
        <dbReference type="EMBL" id="KZC09917.1"/>
    </source>
</evidence>
<keyword evidence="2" id="KW-1185">Reference proteome</keyword>
<proteinExistence type="predicted"/>
<dbReference type="Proteomes" id="UP000076502">
    <property type="component" value="Unassembled WGS sequence"/>
</dbReference>
<dbReference type="EMBL" id="KQ434878">
    <property type="protein sequence ID" value="KZC09917.1"/>
    <property type="molecule type" value="Genomic_DNA"/>
</dbReference>
<name>A0A154PDN3_DUFNO</name>
<reference evidence="1 2" key="1">
    <citation type="submission" date="2015-07" db="EMBL/GenBank/DDBJ databases">
        <title>The genome of Dufourea novaeangliae.</title>
        <authorList>
            <person name="Pan H."/>
            <person name="Kapheim K."/>
        </authorList>
    </citation>
    <scope>NUCLEOTIDE SEQUENCE [LARGE SCALE GENOMIC DNA]</scope>
    <source>
        <strain evidence="1">0120121106</strain>
        <tissue evidence="1">Whole body</tissue>
    </source>
</reference>
<dbReference type="AlphaFoldDB" id="A0A154PDN3"/>
<protein>
    <submittedName>
        <fullName evidence="1">Uncharacterized protein</fullName>
    </submittedName>
</protein>
<gene>
    <name evidence="1" type="ORF">WN55_00563</name>
</gene>